<dbReference type="PANTHER" id="PTHR22796">
    <property type="entry name" value="URG4-RELATED"/>
    <property type="match status" value="1"/>
</dbReference>
<gene>
    <name evidence="2" type="ORF">SDRG_15776</name>
</gene>
<organism evidence="2 3">
    <name type="scientific">Saprolegnia diclina (strain VS20)</name>
    <dbReference type="NCBI Taxonomy" id="1156394"/>
    <lineage>
        <taxon>Eukaryota</taxon>
        <taxon>Sar</taxon>
        <taxon>Stramenopiles</taxon>
        <taxon>Oomycota</taxon>
        <taxon>Saprolegniomycetes</taxon>
        <taxon>Saprolegniales</taxon>
        <taxon>Saprolegniaceae</taxon>
        <taxon>Saprolegnia</taxon>
    </lineage>
</organism>
<name>T0PW06_SAPDV</name>
<dbReference type="OrthoDB" id="2343366at2759"/>
<dbReference type="InterPro" id="IPR036465">
    <property type="entry name" value="vWFA_dom_sf"/>
</dbReference>
<dbReference type="InterPro" id="IPR027417">
    <property type="entry name" value="P-loop_NTPase"/>
</dbReference>
<dbReference type="EMBL" id="JH767232">
    <property type="protein sequence ID" value="EQC26431.1"/>
    <property type="molecule type" value="Genomic_DNA"/>
</dbReference>
<dbReference type="GO" id="GO:0005525">
    <property type="term" value="F:GTP binding"/>
    <property type="evidence" value="ECO:0007669"/>
    <property type="project" value="InterPro"/>
</dbReference>
<dbReference type="Proteomes" id="UP000030762">
    <property type="component" value="Unassembled WGS sequence"/>
</dbReference>
<dbReference type="InterPro" id="IPR030383">
    <property type="entry name" value="G_VLIG_dom"/>
</dbReference>
<dbReference type="RefSeq" id="XP_008620180.1">
    <property type="nucleotide sequence ID" value="XM_008621958.1"/>
</dbReference>
<accession>T0PW06</accession>
<evidence type="ECO:0000313" key="3">
    <source>
        <dbReference type="Proteomes" id="UP000030762"/>
    </source>
</evidence>
<sequence>MAIKPASSTCVQLLDFDVVLDHDQTLFQPTLVENSVLPLLQSLGFSGGATTVVDALQHLLSPDEDTDAHVDVIGCFGLQAAVRTELLKLGVWSDDVVATATADGVYAIHDRGTGHIVLFSWLPVTAYEPPNLTERTTFALRFLTSLTSKIIYCLGDSEWRHIQNAADVVSSESDDSMLMSDLQVHETTVVDAVTECKPLESTTALTSDDKSRGFGSLLPLHDNNSSFVTMTTSEAHYLDTNYKTQNFERSNKFAAWFWTQQVTQRLHAPSLPLELMKAVLKERHAYPSQELTEQSLKLQEHQRCMAVAQTALDRVHNKLLALAPTLFCVAPGATIASETDAMKAMDRILRELEPDVAKRLDFRPAVAVLMDGEYQEFLRRSNPVARSGRPLQRPYLAQSAFMSRTSASPHRQRLDAELAKWKNMLAHELGESYVGYTVQRQLQATDWSARLQTARTKLVRTLFRDVLAKHNAYHDEAAPQLAVGTVTARSKTYGVSFARYTLADGEKRATLLHLTRYPDATAFRIQLPLGADVVVCAIEQSNALVVYRHPQGGVALETHRLQQDALARLIKTETSQRTVLRGDYDPSTRRLALLHSDTNLVMYQLNATWERMKVLKDYNLASFNPTNVQHLLLCGTTDAPRILVVENDKHDSSARTYSLTTRAISNDINLSGKRVLKWNPNVVLVLSKDSASNAVRVEPLMTSSGMEFGAATVVALDDDWDWNTTTAMAYYGTSTLVFLNQVSMETRAFKVSLQFDETEWMYSPEVETDLDRTQNQHALTPLFHVLEKFPVSPTIYADGEKAQSLLPNSFCIHVATKDIHQETQLKTLLDHTMTQLQDLAKELRTLQLAKDCTTYPRDDPKAVQRIPRARVPLVRWFLELLAMVPIQVARAINNRLEPLRHGKRMEFPAASTVEIAQHMHFGLISTVLRHWPGKVSVISVMGKQSTGKSYFLNHFSGSSFAVSGARCTDGAWLTYRVLGDELLVVMDFEGLGSFERTMQEDVLLSILNAAVSRCTVFRLETRFDRDLDNMLTSIQQGASLIKDYDPAFKGALLLNVRDVNPPDMQTVKAELGRKLASVRNAGNDFAATMYVGDPKSVLSPGNTNRKYYSALTQMYKFMMHGALRYESGRDYHDCLTLLLAKIKTLDWTSMKSVVKDQKARQWHNKVTAALANGKVPNTGGRLGDLAPLEQTPERLREVYCTEEGVTIDMDPKQVLALDEIVFPLTGKEPLRAMQLCLDVQRKSFLGDKQRTKELDAKFITYWQFAVWLREHRVFCWYQKLSINNRPELEGFESSKCDFQNLAAPCKANCSECHLLCVQMSQHATKPNASATHSCGTDHKCPQFCAHCPALNDARSAPCALMAGHEGHCNCATAGHTCQKICGLQGSRKCDVKCQLPVDHAGSHRCAVKAHLCPHRCEAPSCTAFCSLGFDENHDRHECGATFCCQPCDMPNCFKGGICIGQSHFHEAEHHQCGNSHVCGHECEVPGFCYHRSEPQRGTFVGKESQFEYDVRHVVGERNACNVVLEPGVRNHGGGHKCTAELHSCQEKCPSCNYICELPMGHANRHKTTHGNMVQAAFASLASGRLKISDRTYCVGDSCAPEMCPLLCKELGRGHGHLLRCQYKSKEECEANPTAGRTHSTHTNAQGHAMDSYLHAAYLAEIGWEDAVEDRADRNAFELCPHQCPAPSHSDAPAYCILGAGHTPVTGRNTAGGHEFNCGHVVTGSSQHVLFVLSSSSASEASWVALLASVRACIKKLSPNDVISIATFAYRGGVEYECQPVEAMKGVNFSRCGSIFNYYSSGMKEASAIFSRNVLNQTSRAPVIIFFTADAPRNKDDGAALGAALWADYERLGLRSFCLGFGEGCRAPVTQLANALHGNPWIIATTDALAMAMDDIADHIRSS</sequence>
<dbReference type="SUPFAM" id="SSF52540">
    <property type="entry name" value="P-loop containing nucleoside triphosphate hydrolases"/>
    <property type="match status" value="1"/>
</dbReference>
<protein>
    <recommendedName>
        <fullName evidence="1">VLIG-type G domain-containing protein</fullName>
    </recommendedName>
</protein>
<evidence type="ECO:0000259" key="1">
    <source>
        <dbReference type="PROSITE" id="PS51717"/>
    </source>
</evidence>
<evidence type="ECO:0000313" key="2">
    <source>
        <dbReference type="EMBL" id="EQC26431.1"/>
    </source>
</evidence>
<dbReference type="Gene3D" id="3.40.50.300">
    <property type="entry name" value="P-loop containing nucleotide triphosphate hydrolases"/>
    <property type="match status" value="1"/>
</dbReference>
<dbReference type="VEuPathDB" id="FungiDB:SDRG_15776"/>
<dbReference type="InParanoid" id="T0PW06"/>
<dbReference type="GeneID" id="19956503"/>
<dbReference type="PANTHER" id="PTHR22796:SF1">
    <property type="entry name" value="VWFA DOMAIN-CONTAINING PROTEIN"/>
    <property type="match status" value="1"/>
</dbReference>
<reference evidence="2 3" key="1">
    <citation type="submission" date="2012-04" db="EMBL/GenBank/DDBJ databases">
        <title>The Genome Sequence of Saprolegnia declina VS20.</title>
        <authorList>
            <consortium name="The Broad Institute Genome Sequencing Platform"/>
            <person name="Russ C."/>
            <person name="Nusbaum C."/>
            <person name="Tyler B."/>
            <person name="van West P."/>
            <person name="Dieguez-Uribeondo J."/>
            <person name="de Bruijn I."/>
            <person name="Tripathy S."/>
            <person name="Jiang R."/>
            <person name="Young S.K."/>
            <person name="Zeng Q."/>
            <person name="Gargeya S."/>
            <person name="Fitzgerald M."/>
            <person name="Haas B."/>
            <person name="Abouelleil A."/>
            <person name="Alvarado L."/>
            <person name="Arachchi H.M."/>
            <person name="Berlin A."/>
            <person name="Chapman S.B."/>
            <person name="Goldberg J."/>
            <person name="Griggs A."/>
            <person name="Gujja S."/>
            <person name="Hansen M."/>
            <person name="Howarth C."/>
            <person name="Imamovic A."/>
            <person name="Larimer J."/>
            <person name="McCowen C."/>
            <person name="Montmayeur A."/>
            <person name="Murphy C."/>
            <person name="Neiman D."/>
            <person name="Pearson M."/>
            <person name="Priest M."/>
            <person name="Roberts A."/>
            <person name="Saif S."/>
            <person name="Shea T."/>
            <person name="Sisk P."/>
            <person name="Sykes S."/>
            <person name="Wortman J."/>
            <person name="Nusbaum C."/>
            <person name="Birren B."/>
        </authorList>
    </citation>
    <scope>NUCLEOTIDE SEQUENCE [LARGE SCALE GENOMIC DNA]</scope>
    <source>
        <strain evidence="2 3">VS20</strain>
    </source>
</reference>
<dbReference type="Gene3D" id="3.40.50.410">
    <property type="entry name" value="von Willebrand factor, type A domain"/>
    <property type="match status" value="1"/>
</dbReference>
<keyword evidence="3" id="KW-1185">Reference proteome</keyword>
<dbReference type="PROSITE" id="PS51717">
    <property type="entry name" value="G_VLIG"/>
    <property type="match status" value="1"/>
</dbReference>
<feature type="domain" description="VLIG-type G" evidence="1">
    <location>
        <begin position="932"/>
        <end position="995"/>
    </location>
</feature>
<proteinExistence type="predicted"/>